<dbReference type="GO" id="GO:0006935">
    <property type="term" value="P:chemotaxis"/>
    <property type="evidence" value="ECO:0007669"/>
    <property type="project" value="UniProtKB-KW"/>
</dbReference>
<dbReference type="Pfam" id="PF13426">
    <property type="entry name" value="PAS_9"/>
    <property type="match status" value="1"/>
</dbReference>
<dbReference type="PROSITE" id="PS50112">
    <property type="entry name" value="PAS"/>
    <property type="match status" value="1"/>
</dbReference>
<dbReference type="InterPro" id="IPR003660">
    <property type="entry name" value="HAMP_dom"/>
</dbReference>
<name>A0A1S2NCW0_9BURK</name>
<dbReference type="Gene3D" id="1.10.287.950">
    <property type="entry name" value="Methyl-accepting chemotaxis protein"/>
    <property type="match status" value="1"/>
</dbReference>
<dbReference type="SUPFAM" id="SSF55785">
    <property type="entry name" value="PYP-like sensor domain (PAS domain)"/>
    <property type="match status" value="2"/>
</dbReference>
<dbReference type="InterPro" id="IPR001610">
    <property type="entry name" value="PAC"/>
</dbReference>
<dbReference type="CDD" id="cd00130">
    <property type="entry name" value="PAS"/>
    <property type="match status" value="2"/>
</dbReference>
<dbReference type="Proteomes" id="UP000180246">
    <property type="component" value="Unassembled WGS sequence"/>
</dbReference>
<dbReference type="SUPFAM" id="SSF58104">
    <property type="entry name" value="Methyl-accepting chemotaxis protein (MCP) signaling domain"/>
    <property type="match status" value="1"/>
</dbReference>
<dbReference type="InterPro" id="IPR035965">
    <property type="entry name" value="PAS-like_dom_sf"/>
</dbReference>
<keyword evidence="1" id="KW-0145">Chemotaxis</keyword>
<proteinExistence type="inferred from homology"/>
<dbReference type="NCBIfam" id="TIGR00229">
    <property type="entry name" value="sensory_box"/>
    <property type="match status" value="2"/>
</dbReference>
<evidence type="ECO:0000313" key="9">
    <source>
        <dbReference type="Proteomes" id="UP000180246"/>
    </source>
</evidence>
<dbReference type="InterPro" id="IPR000700">
    <property type="entry name" value="PAS-assoc_C"/>
</dbReference>
<evidence type="ECO:0000259" key="6">
    <source>
        <dbReference type="PROSITE" id="PS50113"/>
    </source>
</evidence>
<dbReference type="PROSITE" id="PS50111">
    <property type="entry name" value="CHEMOTAXIS_TRANSDUC_2"/>
    <property type="match status" value="1"/>
</dbReference>
<evidence type="ECO:0000313" key="8">
    <source>
        <dbReference type="EMBL" id="OIJ42504.1"/>
    </source>
</evidence>
<dbReference type="Gene3D" id="3.30.450.20">
    <property type="entry name" value="PAS domain"/>
    <property type="match status" value="2"/>
</dbReference>
<accession>A0A1S2NCW0</accession>
<reference evidence="8 9" key="1">
    <citation type="submission" date="2014-10" db="EMBL/GenBank/DDBJ databases">
        <authorList>
            <person name="Seo M.-J."/>
            <person name="Seok Y.J."/>
            <person name="Cha I.-T."/>
        </authorList>
    </citation>
    <scope>NUCLEOTIDE SEQUENCE [LARGE SCALE GENOMIC DNA]</scope>
    <source>
        <strain evidence="8 9">NEU</strain>
    </source>
</reference>
<evidence type="ECO:0000259" key="7">
    <source>
        <dbReference type="PROSITE" id="PS50885"/>
    </source>
</evidence>
<dbReference type="GO" id="GO:0005886">
    <property type="term" value="C:plasma membrane"/>
    <property type="evidence" value="ECO:0007669"/>
    <property type="project" value="TreeGrafter"/>
</dbReference>
<organism evidence="8 9">
    <name type="scientific">Massilia timonae</name>
    <dbReference type="NCBI Taxonomy" id="47229"/>
    <lineage>
        <taxon>Bacteria</taxon>
        <taxon>Pseudomonadati</taxon>
        <taxon>Pseudomonadota</taxon>
        <taxon>Betaproteobacteria</taxon>
        <taxon>Burkholderiales</taxon>
        <taxon>Oxalobacteraceae</taxon>
        <taxon>Telluria group</taxon>
        <taxon>Massilia</taxon>
    </lineage>
</organism>
<comment type="caution">
    <text evidence="8">The sequence shown here is derived from an EMBL/GenBank/DDBJ whole genome shotgun (WGS) entry which is preliminary data.</text>
</comment>
<feature type="domain" description="Methyl-accepting transducer" evidence="4">
    <location>
        <begin position="321"/>
        <end position="543"/>
    </location>
</feature>
<dbReference type="AlphaFoldDB" id="A0A1S2NCW0"/>
<evidence type="ECO:0000259" key="5">
    <source>
        <dbReference type="PROSITE" id="PS50112"/>
    </source>
</evidence>
<dbReference type="PANTHER" id="PTHR43531">
    <property type="entry name" value="PROTEIN ICFG"/>
    <property type="match status" value="1"/>
</dbReference>
<dbReference type="Pfam" id="PF00015">
    <property type="entry name" value="MCPsignal"/>
    <property type="match status" value="1"/>
</dbReference>
<feature type="domain" description="HAMP" evidence="7">
    <location>
        <begin position="270"/>
        <end position="316"/>
    </location>
</feature>
<gene>
    <name evidence="8" type="ORF">LO55_3369</name>
</gene>
<dbReference type="InterPro" id="IPR004090">
    <property type="entry name" value="Chemotax_Me-accpt_rcpt"/>
</dbReference>
<dbReference type="RefSeq" id="WP_083415378.1">
    <property type="nucleotide sequence ID" value="NZ_JRYB01000001.1"/>
</dbReference>
<dbReference type="PROSITE" id="PS50113">
    <property type="entry name" value="PAC"/>
    <property type="match status" value="2"/>
</dbReference>
<sequence length="565" mass="60811">METIFLESPEDLQDLRAIYAALDSAQAIVEFDLNGNILRANDNFLAVTGYSDDELTGRHHAMFCERDLIDSPVYARFWQDLAAGKADRAEYKRIAKGGREFWINASYNPVRDAGGRVCKIIKFATDVTAEKLRAAETSGLVAAIGKAQAVVEFDMNGILLDANANFLDLLDYALEDVRGEHHRVFCDDEYAASAAYRRFWGKLNRGEFDAGRYKRHGNNGKTVWIQATYNPIFDADGKPVKVVKFATDITEQVMLEQAAVARAESERLKVDALLEQVARASRGDLTGSIDTSGDEPLDQLARGVMKMIGDLRAVIGDAVSAAGKLNDSSRAIADRSNTVAASAQALGATVEQMNASVDGLTASIDTIARSTQEANALAQNTRDEAEIGARAIARSIEAMAMINQSSEDIGEIVKVIGEIAGQTNMLAFNAAIEAARAGEHGLGFSVVADEVRKLAERSSQATKEISKLINESVRRVAQGSEISRQASEAFDRITTGVGKTSLAIAEISDSASEQSLTAKEVSAAISYIAQETERSAGSCDSIARSTEGLNEHAGHLNATVARFVV</sequence>
<dbReference type="GO" id="GO:0004888">
    <property type="term" value="F:transmembrane signaling receptor activity"/>
    <property type="evidence" value="ECO:0007669"/>
    <property type="project" value="InterPro"/>
</dbReference>
<dbReference type="CDD" id="cd11386">
    <property type="entry name" value="MCP_signal"/>
    <property type="match status" value="1"/>
</dbReference>
<evidence type="ECO:0000259" key="4">
    <source>
        <dbReference type="PROSITE" id="PS50111"/>
    </source>
</evidence>
<feature type="domain" description="PAC" evidence="6">
    <location>
        <begin position="204"/>
        <end position="261"/>
    </location>
</feature>
<dbReference type="SMART" id="SM00091">
    <property type="entry name" value="PAS"/>
    <property type="match status" value="2"/>
</dbReference>
<evidence type="ECO:0000256" key="3">
    <source>
        <dbReference type="PROSITE-ProRule" id="PRU00284"/>
    </source>
</evidence>
<dbReference type="SMART" id="SM00283">
    <property type="entry name" value="MA"/>
    <property type="match status" value="1"/>
</dbReference>
<feature type="domain" description="PAS" evidence="5">
    <location>
        <begin position="11"/>
        <end position="58"/>
    </location>
</feature>
<dbReference type="SMART" id="SM00086">
    <property type="entry name" value="PAC"/>
    <property type="match status" value="2"/>
</dbReference>
<protein>
    <submittedName>
        <fullName evidence="8">Sensory box protein</fullName>
    </submittedName>
</protein>
<keyword evidence="3" id="KW-0807">Transducer</keyword>
<dbReference type="PANTHER" id="PTHR43531:SF11">
    <property type="entry name" value="METHYL-ACCEPTING CHEMOTAXIS PROTEIN 3"/>
    <property type="match status" value="1"/>
</dbReference>
<evidence type="ECO:0000256" key="2">
    <source>
        <dbReference type="ARBA" id="ARBA00029447"/>
    </source>
</evidence>
<dbReference type="InterPro" id="IPR004089">
    <property type="entry name" value="MCPsignal_dom"/>
</dbReference>
<dbReference type="InterPro" id="IPR013656">
    <property type="entry name" value="PAS_4"/>
</dbReference>
<dbReference type="PROSITE" id="PS50885">
    <property type="entry name" value="HAMP"/>
    <property type="match status" value="1"/>
</dbReference>
<dbReference type="InterPro" id="IPR051310">
    <property type="entry name" value="MCP_chemotaxis"/>
</dbReference>
<dbReference type="Pfam" id="PF08448">
    <property type="entry name" value="PAS_4"/>
    <property type="match status" value="1"/>
</dbReference>
<evidence type="ECO:0000256" key="1">
    <source>
        <dbReference type="ARBA" id="ARBA00022500"/>
    </source>
</evidence>
<dbReference type="GO" id="GO:0007165">
    <property type="term" value="P:signal transduction"/>
    <property type="evidence" value="ECO:0007669"/>
    <property type="project" value="UniProtKB-KW"/>
</dbReference>
<dbReference type="InterPro" id="IPR000014">
    <property type="entry name" value="PAS"/>
</dbReference>
<feature type="domain" description="PAC" evidence="6">
    <location>
        <begin position="87"/>
        <end position="139"/>
    </location>
</feature>
<dbReference type="EMBL" id="JRYB01000001">
    <property type="protein sequence ID" value="OIJ42504.1"/>
    <property type="molecule type" value="Genomic_DNA"/>
</dbReference>
<comment type="similarity">
    <text evidence="2">Belongs to the methyl-accepting chemotaxis (MCP) protein family.</text>
</comment>
<dbReference type="PRINTS" id="PR00260">
    <property type="entry name" value="CHEMTRNSDUCR"/>
</dbReference>